<dbReference type="GO" id="GO:0016788">
    <property type="term" value="F:hydrolase activity, acting on ester bonds"/>
    <property type="evidence" value="ECO:0007669"/>
    <property type="project" value="InterPro"/>
</dbReference>
<dbReference type="InterPro" id="IPR008947">
    <property type="entry name" value="PLipase_C/P1_nuclease_dom_sf"/>
</dbReference>
<name>A0A645GSH5_9ZZZZ</name>
<dbReference type="SUPFAM" id="SSF48537">
    <property type="entry name" value="Phospholipase C/P1 nuclease"/>
    <property type="match status" value="1"/>
</dbReference>
<dbReference type="EMBL" id="VSSQ01079358">
    <property type="protein sequence ID" value="MPN28902.1"/>
    <property type="molecule type" value="Genomic_DNA"/>
</dbReference>
<dbReference type="Gene3D" id="1.10.575.10">
    <property type="entry name" value="P1 Nuclease"/>
    <property type="match status" value="1"/>
</dbReference>
<proteinExistence type="predicted"/>
<comment type="caution">
    <text evidence="1">The sequence shown here is derived from an EMBL/GenBank/DDBJ whole genome shotgun (WGS) entry which is preliminary data.</text>
</comment>
<sequence length="110" mass="12729">MADLGNPMHTGYEAQQYLHQEVHTNYESYVHDNWNSGQKYNNTVKNISTYYTIKNPEQSEKNLASSTRSDLATLYSKVYYYYPTTFGSDPDVIAITKRVLGETENIIWDS</sequence>
<gene>
    <name evidence="1" type="ORF">SDC9_176347</name>
</gene>
<reference evidence="1" key="1">
    <citation type="submission" date="2019-08" db="EMBL/GenBank/DDBJ databases">
        <authorList>
            <person name="Kucharzyk K."/>
            <person name="Murdoch R.W."/>
            <person name="Higgins S."/>
            <person name="Loffler F."/>
        </authorList>
    </citation>
    <scope>NUCLEOTIDE SEQUENCE</scope>
</reference>
<dbReference type="AlphaFoldDB" id="A0A645GSH5"/>
<accession>A0A645GSH5</accession>
<organism evidence="1">
    <name type="scientific">bioreactor metagenome</name>
    <dbReference type="NCBI Taxonomy" id="1076179"/>
    <lineage>
        <taxon>unclassified sequences</taxon>
        <taxon>metagenomes</taxon>
        <taxon>ecological metagenomes</taxon>
    </lineage>
</organism>
<protein>
    <submittedName>
        <fullName evidence="1">Uncharacterized protein</fullName>
    </submittedName>
</protein>
<evidence type="ECO:0000313" key="1">
    <source>
        <dbReference type="EMBL" id="MPN28902.1"/>
    </source>
</evidence>